<keyword evidence="2" id="KW-0472">Membrane</keyword>
<feature type="transmembrane region" description="Helical" evidence="2">
    <location>
        <begin position="12"/>
        <end position="36"/>
    </location>
</feature>
<protein>
    <submittedName>
        <fullName evidence="3">WGS project CCBQ000000000 data, contig 00102</fullName>
    </submittedName>
</protein>
<keyword evidence="2" id="KW-1133">Transmembrane helix</keyword>
<feature type="region of interest" description="Disordered" evidence="1">
    <location>
        <begin position="156"/>
        <end position="176"/>
    </location>
</feature>
<proteinExistence type="predicted"/>
<keyword evidence="4" id="KW-1185">Reference proteome</keyword>
<dbReference type="InterPro" id="IPR018815">
    <property type="entry name" value="Incr_loss_mito_DNA_1"/>
</dbReference>
<dbReference type="PANTHER" id="PTHR28029">
    <property type="entry name" value="PROTEIN ILM1"/>
    <property type="match status" value="1"/>
</dbReference>
<organism evidence="3 4">
    <name type="scientific">Kluyveromyces dobzhanskii CBS 2104</name>
    <dbReference type="NCBI Taxonomy" id="1427455"/>
    <lineage>
        <taxon>Eukaryota</taxon>
        <taxon>Fungi</taxon>
        <taxon>Dikarya</taxon>
        <taxon>Ascomycota</taxon>
        <taxon>Saccharomycotina</taxon>
        <taxon>Saccharomycetes</taxon>
        <taxon>Saccharomycetales</taxon>
        <taxon>Saccharomycetaceae</taxon>
        <taxon>Kluyveromyces</taxon>
    </lineage>
</organism>
<evidence type="ECO:0000256" key="1">
    <source>
        <dbReference type="SAM" id="MobiDB-lite"/>
    </source>
</evidence>
<gene>
    <name evidence="3" type="ORF">KLDO_g2040</name>
</gene>
<dbReference type="OrthoDB" id="5299849at2759"/>
<keyword evidence="2" id="KW-0812">Transmembrane</keyword>
<dbReference type="Proteomes" id="UP000031516">
    <property type="component" value="Unassembled WGS sequence"/>
</dbReference>
<accession>A0A0A8L409</accession>
<evidence type="ECO:0000313" key="3">
    <source>
        <dbReference type="EMBL" id="CDO93749.1"/>
    </source>
</evidence>
<feature type="transmembrane region" description="Helical" evidence="2">
    <location>
        <begin position="116"/>
        <end position="134"/>
    </location>
</feature>
<dbReference type="PANTHER" id="PTHR28029:SF1">
    <property type="entry name" value="PROTEIN ILM1"/>
    <property type="match status" value="1"/>
</dbReference>
<comment type="caution">
    <text evidence="3">The sequence shown here is derived from an EMBL/GenBank/DDBJ whole genome shotgun (WGS) entry which is preliminary data.</text>
</comment>
<name>A0A0A8L409_9SACH</name>
<reference evidence="3 4" key="1">
    <citation type="submission" date="2014-03" db="EMBL/GenBank/DDBJ databases">
        <title>The genome of Kluyveromyces dobzhanskii.</title>
        <authorList>
            <person name="Nystedt B."/>
            <person name="Astrom S."/>
        </authorList>
    </citation>
    <scope>NUCLEOTIDE SEQUENCE [LARGE SCALE GENOMIC DNA]</scope>
    <source>
        <strain evidence="3 4">CBS 2104</strain>
    </source>
</reference>
<evidence type="ECO:0000256" key="2">
    <source>
        <dbReference type="SAM" id="Phobius"/>
    </source>
</evidence>
<evidence type="ECO:0000313" key="4">
    <source>
        <dbReference type="Proteomes" id="UP000031516"/>
    </source>
</evidence>
<feature type="transmembrane region" description="Helical" evidence="2">
    <location>
        <begin position="86"/>
        <end position="104"/>
    </location>
</feature>
<dbReference type="AlphaFoldDB" id="A0A0A8L409"/>
<dbReference type="Pfam" id="PF10311">
    <property type="entry name" value="Ilm1"/>
    <property type="match status" value="1"/>
</dbReference>
<dbReference type="EMBL" id="CCBQ010000027">
    <property type="protein sequence ID" value="CDO93749.1"/>
    <property type="molecule type" value="Genomic_DNA"/>
</dbReference>
<sequence>MGVLSSVNVTYFRIVFLLGLSYLIVTDVNAVLGNNFVMMLTQAMDLPALQIPQQSAQLGLFSLFFGLFAAHDLLPLLENNKKHFQAVVPFRLMVFFIITALSILLKDNLYLHNNAIFVYGFCEVWINFLIFVALRDERNDEFAANNGFYRPAEVIDEDPFPSTERDIQEMEDTEIN</sequence>